<name>A0A426Z737_ENSVE</name>
<dbReference type="EMBL" id="AMZH03008072">
    <property type="protein sequence ID" value="RRT59781.1"/>
    <property type="molecule type" value="Genomic_DNA"/>
</dbReference>
<comment type="caution">
    <text evidence="2">The sequence shown here is derived from an EMBL/GenBank/DDBJ whole genome shotgun (WGS) entry which is preliminary data.</text>
</comment>
<sequence>MALRKVDNPSTGCRQAHKWSGASVPELRIQASLLLPWLEHTARTTVIYLGQEHKTRVGPRGHGSGSDICDVTGSLCLCVSQAPLKFPYYEKTPHVGEIDGTRRCCPTRRRALRTGRRRRGWAPLPDELLRCQAGSVASGEKLLGRGAVRLTALSSRGVPSCPRTGTGPGSRGQQGRSGPGAQRVKALCGPCTPASRHQPVDPKELGSQRCARAWPSQIVTAEPRGNGSRRKAVDLLVKWLRNDPNPDKIERLRLMK</sequence>
<protein>
    <submittedName>
        <fullName evidence="2">Uncharacterized protein</fullName>
    </submittedName>
</protein>
<reference evidence="2 3" key="1">
    <citation type="journal article" date="2014" name="Agronomy (Basel)">
        <title>A Draft Genome Sequence for Ensete ventricosum, the Drought-Tolerant Tree Against Hunger.</title>
        <authorList>
            <person name="Harrison J."/>
            <person name="Moore K.A."/>
            <person name="Paszkiewicz K."/>
            <person name="Jones T."/>
            <person name="Grant M."/>
            <person name="Ambacheew D."/>
            <person name="Muzemil S."/>
            <person name="Studholme D.J."/>
        </authorList>
    </citation>
    <scope>NUCLEOTIDE SEQUENCE [LARGE SCALE GENOMIC DNA]</scope>
</reference>
<dbReference type="Proteomes" id="UP000287651">
    <property type="component" value="Unassembled WGS sequence"/>
</dbReference>
<gene>
    <name evidence="2" type="ORF">B296_00037771</name>
</gene>
<feature type="compositionally biased region" description="Gly residues" evidence="1">
    <location>
        <begin position="166"/>
        <end position="178"/>
    </location>
</feature>
<evidence type="ECO:0000313" key="3">
    <source>
        <dbReference type="Proteomes" id="UP000287651"/>
    </source>
</evidence>
<evidence type="ECO:0000313" key="2">
    <source>
        <dbReference type="EMBL" id="RRT59781.1"/>
    </source>
</evidence>
<accession>A0A426Z737</accession>
<organism evidence="2 3">
    <name type="scientific">Ensete ventricosum</name>
    <name type="common">Abyssinian banana</name>
    <name type="synonym">Musa ensete</name>
    <dbReference type="NCBI Taxonomy" id="4639"/>
    <lineage>
        <taxon>Eukaryota</taxon>
        <taxon>Viridiplantae</taxon>
        <taxon>Streptophyta</taxon>
        <taxon>Embryophyta</taxon>
        <taxon>Tracheophyta</taxon>
        <taxon>Spermatophyta</taxon>
        <taxon>Magnoliopsida</taxon>
        <taxon>Liliopsida</taxon>
        <taxon>Zingiberales</taxon>
        <taxon>Musaceae</taxon>
        <taxon>Ensete</taxon>
    </lineage>
</organism>
<proteinExistence type="predicted"/>
<dbReference type="AlphaFoldDB" id="A0A426Z737"/>
<feature type="region of interest" description="Disordered" evidence="1">
    <location>
        <begin position="155"/>
        <end position="185"/>
    </location>
</feature>
<evidence type="ECO:0000256" key="1">
    <source>
        <dbReference type="SAM" id="MobiDB-lite"/>
    </source>
</evidence>